<name>A0A0D2F2C5_9EURO</name>
<dbReference type="InterPro" id="IPR025337">
    <property type="entry name" value="Questin_oxidase-like"/>
</dbReference>
<evidence type="ECO:0008006" key="4">
    <source>
        <dbReference type="Google" id="ProtNLM"/>
    </source>
</evidence>
<dbReference type="GO" id="GO:0016491">
    <property type="term" value="F:oxidoreductase activity"/>
    <property type="evidence" value="ECO:0007669"/>
    <property type="project" value="UniProtKB-KW"/>
</dbReference>
<dbReference type="AlphaFoldDB" id="A0A0D2F2C5"/>
<dbReference type="STRING" id="348802.A0A0D2F2C5"/>
<dbReference type="PANTHER" id="PTHR35870:SF1">
    <property type="entry name" value="PROTEIN, PUTATIVE (AFU_ORTHOLOGUE AFUA_5G03330)-RELATED"/>
    <property type="match status" value="1"/>
</dbReference>
<proteinExistence type="predicted"/>
<dbReference type="HOGENOM" id="CLU_019145_2_1_1"/>
<evidence type="ECO:0000256" key="1">
    <source>
        <dbReference type="ARBA" id="ARBA00023002"/>
    </source>
</evidence>
<dbReference type="Pfam" id="PF14027">
    <property type="entry name" value="Questin_oxidase"/>
    <property type="match status" value="1"/>
</dbReference>
<keyword evidence="3" id="KW-1185">Reference proteome</keyword>
<sequence length="454" mass="51452">MSSSTTITLTAENPGVTHVDDVPASSVDVTNHFLQHNHDKWHILWDSQRAGGLHNHQVHYLLTDLALGASPEQIKEAFERNKDYQRPIEAGDECRQHTITQDNFTDSLGHHQYYAAWLQFFQDEITQKGWQDVLGEYLFAETPRADDLLGRMFEGAIHPIIHLGFGVEFSQPAIVAEALAQAAIHRHEACSFLLRTELLAKGKPSWTDGQRLMDLFHTARSTPAIKDAECFAPGSFERDGNFFAIAPQALFDLASQYNLDRSSSEETLKLRLAEMINVIAWMASACQNPKKAVKFDFFLMHAVNCSIFLSVFGELPWLNIRSKIRLLESKVRMDIVMYVTQGCPKLLTEEITNYAPRRGSEGMNWPDVIDRAKKIPCDGHVLKMIRALRHGRTVCAPYESSETTASKFPVKGDEMWLKIANMVLDSTEDHPSVLDKWMRGPGFEKAWEVIPDRK</sequence>
<dbReference type="EMBL" id="KN847317">
    <property type="protein sequence ID" value="KIW61070.1"/>
    <property type="molecule type" value="Genomic_DNA"/>
</dbReference>
<evidence type="ECO:0000313" key="2">
    <source>
        <dbReference type="EMBL" id="KIW61070.1"/>
    </source>
</evidence>
<dbReference type="RefSeq" id="XP_013321654.1">
    <property type="nucleotide sequence ID" value="XM_013466200.1"/>
</dbReference>
<reference evidence="2 3" key="1">
    <citation type="submission" date="2015-01" db="EMBL/GenBank/DDBJ databases">
        <title>The Genome Sequence of Exophiala xenobiotica CBS118157.</title>
        <authorList>
            <consortium name="The Broad Institute Genomics Platform"/>
            <person name="Cuomo C."/>
            <person name="de Hoog S."/>
            <person name="Gorbushina A."/>
            <person name="Stielow B."/>
            <person name="Teixiera M."/>
            <person name="Abouelleil A."/>
            <person name="Chapman S.B."/>
            <person name="Priest M."/>
            <person name="Young S.K."/>
            <person name="Wortman J."/>
            <person name="Nusbaum C."/>
            <person name="Birren B."/>
        </authorList>
    </citation>
    <scope>NUCLEOTIDE SEQUENCE [LARGE SCALE GENOMIC DNA]</scope>
    <source>
        <strain evidence="2 3">CBS 118157</strain>
    </source>
</reference>
<dbReference type="PANTHER" id="PTHR35870">
    <property type="entry name" value="PROTEIN, PUTATIVE (AFU_ORTHOLOGUE AFUA_5G03330)-RELATED"/>
    <property type="match status" value="1"/>
</dbReference>
<protein>
    <recommendedName>
        <fullName evidence="4">Oxidoreductase AflY</fullName>
    </recommendedName>
</protein>
<dbReference type="OrthoDB" id="4154400at2759"/>
<keyword evidence="1" id="KW-0560">Oxidoreductase</keyword>
<dbReference type="Proteomes" id="UP000054342">
    <property type="component" value="Unassembled WGS sequence"/>
</dbReference>
<accession>A0A0D2F2C5</accession>
<evidence type="ECO:0000313" key="3">
    <source>
        <dbReference type="Proteomes" id="UP000054342"/>
    </source>
</evidence>
<gene>
    <name evidence="2" type="ORF">PV05_01232</name>
</gene>
<dbReference type="GeneID" id="25323140"/>
<organism evidence="2 3">
    <name type="scientific">Exophiala xenobiotica</name>
    <dbReference type="NCBI Taxonomy" id="348802"/>
    <lineage>
        <taxon>Eukaryota</taxon>
        <taxon>Fungi</taxon>
        <taxon>Dikarya</taxon>
        <taxon>Ascomycota</taxon>
        <taxon>Pezizomycotina</taxon>
        <taxon>Eurotiomycetes</taxon>
        <taxon>Chaetothyriomycetidae</taxon>
        <taxon>Chaetothyriales</taxon>
        <taxon>Herpotrichiellaceae</taxon>
        <taxon>Exophiala</taxon>
    </lineage>
</organism>